<sequence>MCEKNASNREKQTIPHTLGSKTIARKKHELEQLSLLQAEEDSPNEDAFVKLFGKEHPGRVRGMGFGVCPSQVSKSASGSFGGASSCNHESELAKVRSMEVELKENKATTELLKAQLNYFITHYMSGKVPDDFPVASNNEVEDFESGKHKRPSSSASNEFQQNEPSNT</sequence>
<feature type="region of interest" description="Disordered" evidence="1">
    <location>
        <begin position="1"/>
        <end position="25"/>
    </location>
</feature>
<protein>
    <submittedName>
        <fullName evidence="2">Uncharacterized protein</fullName>
    </submittedName>
</protein>
<dbReference type="EMBL" id="JASCZI010060828">
    <property type="protein sequence ID" value="MED6136249.1"/>
    <property type="molecule type" value="Genomic_DNA"/>
</dbReference>
<name>A0ABU6SJL3_9FABA</name>
<gene>
    <name evidence="2" type="ORF">PIB30_054317</name>
</gene>
<keyword evidence="3" id="KW-1185">Reference proteome</keyword>
<evidence type="ECO:0000313" key="3">
    <source>
        <dbReference type="Proteomes" id="UP001341840"/>
    </source>
</evidence>
<feature type="region of interest" description="Disordered" evidence="1">
    <location>
        <begin position="130"/>
        <end position="167"/>
    </location>
</feature>
<feature type="compositionally biased region" description="Polar residues" evidence="1">
    <location>
        <begin position="152"/>
        <end position="167"/>
    </location>
</feature>
<organism evidence="2 3">
    <name type="scientific">Stylosanthes scabra</name>
    <dbReference type="NCBI Taxonomy" id="79078"/>
    <lineage>
        <taxon>Eukaryota</taxon>
        <taxon>Viridiplantae</taxon>
        <taxon>Streptophyta</taxon>
        <taxon>Embryophyta</taxon>
        <taxon>Tracheophyta</taxon>
        <taxon>Spermatophyta</taxon>
        <taxon>Magnoliopsida</taxon>
        <taxon>eudicotyledons</taxon>
        <taxon>Gunneridae</taxon>
        <taxon>Pentapetalae</taxon>
        <taxon>rosids</taxon>
        <taxon>fabids</taxon>
        <taxon>Fabales</taxon>
        <taxon>Fabaceae</taxon>
        <taxon>Papilionoideae</taxon>
        <taxon>50 kb inversion clade</taxon>
        <taxon>dalbergioids sensu lato</taxon>
        <taxon>Dalbergieae</taxon>
        <taxon>Pterocarpus clade</taxon>
        <taxon>Stylosanthes</taxon>
    </lineage>
</organism>
<accession>A0ABU6SJL3</accession>
<proteinExistence type="predicted"/>
<comment type="caution">
    <text evidence="2">The sequence shown here is derived from an EMBL/GenBank/DDBJ whole genome shotgun (WGS) entry which is preliminary data.</text>
</comment>
<evidence type="ECO:0000313" key="2">
    <source>
        <dbReference type="EMBL" id="MED6136249.1"/>
    </source>
</evidence>
<feature type="compositionally biased region" description="Basic and acidic residues" evidence="1">
    <location>
        <begin position="1"/>
        <end position="13"/>
    </location>
</feature>
<evidence type="ECO:0000256" key="1">
    <source>
        <dbReference type="SAM" id="MobiDB-lite"/>
    </source>
</evidence>
<reference evidence="2 3" key="1">
    <citation type="journal article" date="2023" name="Plants (Basel)">
        <title>Bridging the Gap: Combining Genomics and Transcriptomics Approaches to Understand Stylosanthes scabra, an Orphan Legume from the Brazilian Caatinga.</title>
        <authorList>
            <person name="Ferreira-Neto J.R.C."/>
            <person name="da Silva M.D."/>
            <person name="Binneck E."/>
            <person name="de Melo N.F."/>
            <person name="da Silva R.H."/>
            <person name="de Melo A.L.T.M."/>
            <person name="Pandolfi V."/>
            <person name="Bustamante F.O."/>
            <person name="Brasileiro-Vidal A.C."/>
            <person name="Benko-Iseppon A.M."/>
        </authorList>
    </citation>
    <scope>NUCLEOTIDE SEQUENCE [LARGE SCALE GENOMIC DNA]</scope>
    <source>
        <tissue evidence="2">Leaves</tissue>
    </source>
</reference>
<dbReference type="Proteomes" id="UP001341840">
    <property type="component" value="Unassembled WGS sequence"/>
</dbReference>